<dbReference type="InParanoid" id="H2Y1J1"/>
<reference evidence="2" key="3">
    <citation type="submission" date="2025-09" db="UniProtKB">
        <authorList>
            <consortium name="Ensembl"/>
        </authorList>
    </citation>
    <scope>IDENTIFICATION</scope>
</reference>
<protein>
    <submittedName>
        <fullName evidence="2">Uncharacterized LOC100177725</fullName>
    </submittedName>
</protein>
<organism evidence="2 3">
    <name type="scientific">Ciona intestinalis</name>
    <name type="common">Transparent sea squirt</name>
    <name type="synonym">Ascidia intestinalis</name>
    <dbReference type="NCBI Taxonomy" id="7719"/>
    <lineage>
        <taxon>Eukaryota</taxon>
        <taxon>Metazoa</taxon>
        <taxon>Chordata</taxon>
        <taxon>Tunicata</taxon>
        <taxon>Ascidiacea</taxon>
        <taxon>Phlebobranchia</taxon>
        <taxon>Cionidae</taxon>
        <taxon>Ciona</taxon>
    </lineage>
</organism>
<gene>
    <name evidence="2" type="primary">LOC100177725</name>
</gene>
<feature type="region of interest" description="Disordered" evidence="1">
    <location>
        <begin position="228"/>
        <end position="248"/>
    </location>
</feature>
<dbReference type="AlphaFoldDB" id="H2Y1J1"/>
<dbReference type="Proteomes" id="UP000008144">
    <property type="component" value="Unassembled WGS sequence"/>
</dbReference>
<feature type="compositionally biased region" description="Low complexity" evidence="1">
    <location>
        <begin position="75"/>
        <end position="93"/>
    </location>
</feature>
<dbReference type="Ensembl" id="ENSCINT00000034405.1">
    <property type="protein sequence ID" value="ENSCINP00000035775.1"/>
    <property type="gene ID" value="ENSCING00000022841.1"/>
</dbReference>
<feature type="compositionally biased region" description="Basic residues" evidence="1">
    <location>
        <begin position="97"/>
        <end position="110"/>
    </location>
</feature>
<feature type="region of interest" description="Disordered" evidence="1">
    <location>
        <begin position="165"/>
        <end position="201"/>
    </location>
</feature>
<dbReference type="HOGENOM" id="CLU_759792_0_0_1"/>
<sequence>MKGSERPSAMSFYHCFYKSFGKVNLHLLSRGNTYLPIPNNVPELKGVEAPFGKGVSIPSQQHRRNPTAVALRGTSQGVSKSLGSSSKPSPVKSAATGRKKSLNIKRKSKSAGHLNLHKDKGEKNKQESIVNYTTTGLDSASEVTLDESGKPVTDVYMKYKRPNIFTQNQVPKHKLNQQQPSTTEHTANNSPVKNTETRLNSASKRDVPAFVRDFASQMLRQTASTGDCALKQKKTRPKSTTDSKSCDQDRYEIGSEQSIPDLMEFDFQSIYKKDGLQFDESWQERMLERYQLMKLQREQRQFAAANKRIMLQNERQYKILSQRPELLYHDTCAWYEDHAVMSDYILQSHLFTGAKDGSAVELVAK</sequence>
<proteinExistence type="predicted"/>
<evidence type="ECO:0000313" key="2">
    <source>
        <dbReference type="Ensembl" id="ENSCINP00000035775.1"/>
    </source>
</evidence>
<accession>H2Y1J1</accession>
<feature type="region of interest" description="Disordered" evidence="1">
    <location>
        <begin position="52"/>
        <end position="127"/>
    </location>
</feature>
<name>H2Y1J1_CIOIN</name>
<evidence type="ECO:0000313" key="3">
    <source>
        <dbReference type="Proteomes" id="UP000008144"/>
    </source>
</evidence>
<feature type="compositionally biased region" description="Basic and acidic residues" evidence="1">
    <location>
        <begin position="239"/>
        <end position="248"/>
    </location>
</feature>
<feature type="compositionally biased region" description="Basic and acidic residues" evidence="1">
    <location>
        <begin position="116"/>
        <end position="126"/>
    </location>
</feature>
<keyword evidence="3" id="KW-1185">Reference proteome</keyword>
<reference evidence="2" key="2">
    <citation type="submission" date="2025-08" db="UniProtKB">
        <authorList>
            <consortium name="Ensembl"/>
        </authorList>
    </citation>
    <scope>IDENTIFICATION</scope>
</reference>
<reference evidence="3" key="1">
    <citation type="journal article" date="2002" name="Science">
        <title>The draft genome of Ciona intestinalis: insights into chordate and vertebrate origins.</title>
        <authorList>
            <person name="Dehal P."/>
            <person name="Satou Y."/>
            <person name="Campbell R.K."/>
            <person name="Chapman J."/>
            <person name="Degnan B."/>
            <person name="De Tomaso A."/>
            <person name="Davidson B."/>
            <person name="Di Gregorio A."/>
            <person name="Gelpke M."/>
            <person name="Goodstein D.M."/>
            <person name="Harafuji N."/>
            <person name="Hastings K.E."/>
            <person name="Ho I."/>
            <person name="Hotta K."/>
            <person name="Huang W."/>
            <person name="Kawashima T."/>
            <person name="Lemaire P."/>
            <person name="Martinez D."/>
            <person name="Meinertzhagen I.A."/>
            <person name="Necula S."/>
            <person name="Nonaka M."/>
            <person name="Putnam N."/>
            <person name="Rash S."/>
            <person name="Saiga H."/>
            <person name="Satake M."/>
            <person name="Terry A."/>
            <person name="Yamada L."/>
            <person name="Wang H.G."/>
            <person name="Awazu S."/>
            <person name="Azumi K."/>
            <person name="Boore J."/>
            <person name="Branno M."/>
            <person name="Chin-Bow S."/>
            <person name="DeSantis R."/>
            <person name="Doyle S."/>
            <person name="Francino P."/>
            <person name="Keys D.N."/>
            <person name="Haga S."/>
            <person name="Hayashi H."/>
            <person name="Hino K."/>
            <person name="Imai K.S."/>
            <person name="Inaba K."/>
            <person name="Kano S."/>
            <person name="Kobayashi K."/>
            <person name="Kobayashi M."/>
            <person name="Lee B.I."/>
            <person name="Makabe K.W."/>
            <person name="Manohar C."/>
            <person name="Matassi G."/>
            <person name="Medina M."/>
            <person name="Mochizuki Y."/>
            <person name="Mount S."/>
            <person name="Morishita T."/>
            <person name="Miura S."/>
            <person name="Nakayama A."/>
            <person name="Nishizaka S."/>
            <person name="Nomoto H."/>
            <person name="Ohta F."/>
            <person name="Oishi K."/>
            <person name="Rigoutsos I."/>
            <person name="Sano M."/>
            <person name="Sasaki A."/>
            <person name="Sasakura Y."/>
            <person name="Shoguchi E."/>
            <person name="Shin-i T."/>
            <person name="Spagnuolo A."/>
            <person name="Stainier D."/>
            <person name="Suzuki M.M."/>
            <person name="Tassy O."/>
            <person name="Takatori N."/>
            <person name="Tokuoka M."/>
            <person name="Yagi K."/>
            <person name="Yoshizaki F."/>
            <person name="Wada S."/>
            <person name="Zhang C."/>
            <person name="Hyatt P.D."/>
            <person name="Larimer F."/>
            <person name="Detter C."/>
            <person name="Doggett N."/>
            <person name="Glavina T."/>
            <person name="Hawkins T."/>
            <person name="Richardson P."/>
            <person name="Lucas S."/>
            <person name="Kohara Y."/>
            <person name="Levine M."/>
            <person name="Satoh N."/>
            <person name="Rokhsar D.S."/>
        </authorList>
    </citation>
    <scope>NUCLEOTIDE SEQUENCE [LARGE SCALE GENOMIC DNA]</scope>
</reference>
<evidence type="ECO:0000256" key="1">
    <source>
        <dbReference type="SAM" id="MobiDB-lite"/>
    </source>
</evidence>